<evidence type="ECO:0000313" key="9">
    <source>
        <dbReference type="Proteomes" id="UP000283269"/>
    </source>
</evidence>
<feature type="compositionally biased region" description="Basic and acidic residues" evidence="5">
    <location>
        <begin position="253"/>
        <end position="263"/>
    </location>
</feature>
<evidence type="ECO:0000256" key="5">
    <source>
        <dbReference type="SAM" id="MobiDB-lite"/>
    </source>
</evidence>
<dbReference type="GO" id="GO:0005634">
    <property type="term" value="C:nucleus"/>
    <property type="evidence" value="ECO:0007669"/>
    <property type="project" value="TreeGrafter"/>
</dbReference>
<reference evidence="8 9" key="1">
    <citation type="journal article" date="2018" name="Evol. Lett.">
        <title>Horizontal gene cluster transfer increased hallucinogenic mushroom diversity.</title>
        <authorList>
            <person name="Reynolds H.T."/>
            <person name="Vijayakumar V."/>
            <person name="Gluck-Thaler E."/>
            <person name="Korotkin H.B."/>
            <person name="Matheny P.B."/>
            <person name="Slot J.C."/>
        </authorList>
    </citation>
    <scope>NUCLEOTIDE SEQUENCE [LARGE SCALE GENOMIC DNA]</scope>
    <source>
        <strain evidence="8 9">2631</strain>
    </source>
</reference>
<feature type="compositionally biased region" description="Basic and acidic residues" evidence="5">
    <location>
        <begin position="550"/>
        <end position="559"/>
    </location>
</feature>
<evidence type="ECO:0000259" key="7">
    <source>
        <dbReference type="PROSITE" id="PS51397"/>
    </source>
</evidence>
<sequence>MRDIYVLSFTHLKDQFDADRALHLLQRVASLVKPIMRKRGWVLPVLSEFYPDNPSLYGLNENMGQKILLRLRPANSADSLLPEENVVGTMLHELTHNVHRDHDEHFYNYLSDLQFEYKGLQWSGWDGEGFLSVGHLLGTGFSPHVPPQVARLRALEAAEHRAKAARELGSGGQLGGSTKKTGSMTRELTARAAEKRFQDEKSCASGAEARREAEKAAVESITVTVADLALDMDIQGTKYNIPGSDSKVVAAEDLHSEASDPKKGVAGPSKKPRPKPQGVSKVLSSRLLTADLSTGKRVESRPISTLATPMKKSRPIRAPTSLTIAGEWSCSGCSLVNPAYALHCDACQSFTHLKDKPNADKALHMLQRVASLVKPIMRKRNWVLPILAEFFPDNPNLVGLNVNMGQKILVRLRPAHSPSSFLPEEDVIGTMLHELTHNVHGPHDEKFYKYLDGLQDEYDGLQRSGYAGEGFFSEGKRLGTNISHNVPPHIARLKALEAAEKRAKTSRVLGSGGRLGGSARNAGLSPRELAARAAEKRFRDEQSCASGADAQREADKAAKESVTSKVIDLTLDDDDIEMTKSDSDSEVIIVKDVHPQPAKSTNANASPSKKKISKPPNVAKTPSSRPVTGQQDLNRRISSSVVSTKKIQPPLHSSVASDWSCSVCTLLNPANALQCDACQTHKPFDEGEGWSCLTCGENGNSHEHWACKFCGGIKLHS</sequence>
<dbReference type="InterPro" id="IPR036443">
    <property type="entry name" value="Znf_RanBP2_sf"/>
</dbReference>
<feature type="region of interest" description="Disordered" evidence="5">
    <location>
        <begin position="165"/>
        <end position="184"/>
    </location>
</feature>
<feature type="region of interest" description="Disordered" evidence="5">
    <location>
        <begin position="507"/>
        <end position="527"/>
    </location>
</feature>
<feature type="region of interest" description="Disordered" evidence="5">
    <location>
        <begin position="542"/>
        <end position="562"/>
    </location>
</feature>
<feature type="region of interest" description="Disordered" evidence="5">
    <location>
        <begin position="591"/>
        <end position="645"/>
    </location>
</feature>
<dbReference type="PANTHER" id="PTHR46622:SF1">
    <property type="entry name" value="DNA-DEPENDENT METALLOPROTEASE WSS1"/>
    <property type="match status" value="1"/>
</dbReference>
<feature type="domain" description="WLM" evidence="7">
    <location>
        <begin position="338"/>
        <end position="539"/>
    </location>
</feature>
<dbReference type="EMBL" id="NHYD01003359">
    <property type="protein sequence ID" value="PPQ79895.1"/>
    <property type="molecule type" value="Genomic_DNA"/>
</dbReference>
<feature type="compositionally biased region" description="Polar residues" evidence="5">
    <location>
        <begin position="620"/>
        <end position="645"/>
    </location>
</feature>
<dbReference type="Pfam" id="PF08325">
    <property type="entry name" value="WLM"/>
    <property type="match status" value="2"/>
</dbReference>
<evidence type="ECO:0000256" key="1">
    <source>
        <dbReference type="ARBA" id="ARBA00022723"/>
    </source>
</evidence>
<keyword evidence="3" id="KW-0862">Zinc</keyword>
<dbReference type="PROSITE" id="PS50199">
    <property type="entry name" value="ZF_RANBP2_2"/>
    <property type="match status" value="2"/>
</dbReference>
<evidence type="ECO:0000259" key="6">
    <source>
        <dbReference type="PROSITE" id="PS50199"/>
    </source>
</evidence>
<dbReference type="STRING" id="93625.A0A409WN16"/>
<dbReference type="PANTHER" id="PTHR46622">
    <property type="entry name" value="DNA-DEPENDENT METALLOPROTEASE WSS1"/>
    <property type="match status" value="1"/>
</dbReference>
<proteinExistence type="predicted"/>
<dbReference type="Proteomes" id="UP000283269">
    <property type="component" value="Unassembled WGS sequence"/>
</dbReference>
<feature type="domain" description="WLM" evidence="7">
    <location>
        <begin position="1"/>
        <end position="198"/>
    </location>
</feature>
<dbReference type="InParanoid" id="A0A409WN16"/>
<feature type="region of interest" description="Disordered" evidence="5">
    <location>
        <begin position="253"/>
        <end position="283"/>
    </location>
</feature>
<keyword evidence="9" id="KW-1185">Reference proteome</keyword>
<dbReference type="InterPro" id="IPR053000">
    <property type="entry name" value="WSS1-like_metalloprotease"/>
</dbReference>
<feature type="domain" description="RanBP2-type" evidence="6">
    <location>
        <begin position="655"/>
        <end position="684"/>
    </location>
</feature>
<dbReference type="Gene3D" id="4.10.1060.10">
    <property type="entry name" value="Zinc finger, RanBP2-type"/>
    <property type="match status" value="2"/>
</dbReference>
<name>A0A409WN16_PSICY</name>
<dbReference type="SUPFAM" id="SSF90209">
    <property type="entry name" value="Ran binding protein zinc finger-like"/>
    <property type="match status" value="1"/>
</dbReference>
<keyword evidence="2 4" id="KW-0863">Zinc-finger</keyword>
<dbReference type="SMART" id="SM00547">
    <property type="entry name" value="ZnF_RBZ"/>
    <property type="match status" value="2"/>
</dbReference>
<evidence type="ECO:0008006" key="10">
    <source>
        <dbReference type="Google" id="ProtNLM"/>
    </source>
</evidence>
<dbReference type="GO" id="GO:0008270">
    <property type="term" value="F:zinc ion binding"/>
    <property type="evidence" value="ECO:0007669"/>
    <property type="project" value="UniProtKB-KW"/>
</dbReference>
<dbReference type="PROSITE" id="PS51397">
    <property type="entry name" value="WLM"/>
    <property type="match status" value="2"/>
</dbReference>
<dbReference type="InterPro" id="IPR001876">
    <property type="entry name" value="Znf_RanBP2"/>
</dbReference>
<dbReference type="AlphaFoldDB" id="A0A409WN16"/>
<comment type="caution">
    <text evidence="8">The sequence shown here is derived from an EMBL/GenBank/DDBJ whole genome shotgun (WGS) entry which is preliminary data.</text>
</comment>
<keyword evidence="1" id="KW-0479">Metal-binding</keyword>
<dbReference type="PROSITE" id="PS01358">
    <property type="entry name" value="ZF_RANBP2_1"/>
    <property type="match status" value="2"/>
</dbReference>
<gene>
    <name evidence="8" type="ORF">CVT25_002951</name>
</gene>
<feature type="domain" description="RanBP2-type" evidence="6">
    <location>
        <begin position="324"/>
        <end position="349"/>
    </location>
</feature>
<accession>A0A409WN16</accession>
<evidence type="ECO:0000256" key="4">
    <source>
        <dbReference type="PROSITE-ProRule" id="PRU00322"/>
    </source>
</evidence>
<dbReference type="GO" id="GO:0006281">
    <property type="term" value="P:DNA repair"/>
    <property type="evidence" value="ECO:0007669"/>
    <property type="project" value="TreeGrafter"/>
</dbReference>
<organism evidence="8 9">
    <name type="scientific">Psilocybe cyanescens</name>
    <dbReference type="NCBI Taxonomy" id="93625"/>
    <lineage>
        <taxon>Eukaryota</taxon>
        <taxon>Fungi</taxon>
        <taxon>Dikarya</taxon>
        <taxon>Basidiomycota</taxon>
        <taxon>Agaricomycotina</taxon>
        <taxon>Agaricomycetes</taxon>
        <taxon>Agaricomycetidae</taxon>
        <taxon>Agaricales</taxon>
        <taxon>Agaricineae</taxon>
        <taxon>Strophariaceae</taxon>
        <taxon>Psilocybe</taxon>
    </lineage>
</organism>
<evidence type="ECO:0000256" key="3">
    <source>
        <dbReference type="ARBA" id="ARBA00022833"/>
    </source>
</evidence>
<dbReference type="Pfam" id="PF00641">
    <property type="entry name" value="Zn_ribbon_RanBP"/>
    <property type="match status" value="1"/>
</dbReference>
<dbReference type="OrthoDB" id="261960at2759"/>
<evidence type="ECO:0000256" key="2">
    <source>
        <dbReference type="ARBA" id="ARBA00022771"/>
    </source>
</evidence>
<protein>
    <recommendedName>
        <fullName evidence="10">WLM domain-containing protein</fullName>
    </recommendedName>
</protein>
<dbReference type="InterPro" id="IPR013536">
    <property type="entry name" value="WLM_dom"/>
</dbReference>
<dbReference type="GO" id="GO:0008237">
    <property type="term" value="F:metallopeptidase activity"/>
    <property type="evidence" value="ECO:0007669"/>
    <property type="project" value="TreeGrafter"/>
</dbReference>
<evidence type="ECO:0000313" key="8">
    <source>
        <dbReference type="EMBL" id="PPQ79895.1"/>
    </source>
</evidence>